<dbReference type="AlphaFoldDB" id="A0A2S4PS53"/>
<dbReference type="PROSITE" id="PS50812">
    <property type="entry name" value="PWWP"/>
    <property type="match status" value="1"/>
</dbReference>
<name>A0A2S4PS53_9PEZI</name>
<feature type="compositionally biased region" description="Basic and acidic residues" evidence="1">
    <location>
        <begin position="520"/>
        <end position="536"/>
    </location>
</feature>
<dbReference type="STRING" id="225359.A0A2S4PS53"/>
<keyword evidence="4" id="KW-1185">Reference proteome</keyword>
<dbReference type="OrthoDB" id="62853at2759"/>
<gene>
    <name evidence="3" type="ORF">EPUL_002688</name>
</gene>
<dbReference type="Gene3D" id="2.30.30.140">
    <property type="match status" value="1"/>
</dbReference>
<evidence type="ECO:0000313" key="3">
    <source>
        <dbReference type="EMBL" id="POS84875.1"/>
    </source>
</evidence>
<reference evidence="3 4" key="1">
    <citation type="submission" date="2017-10" db="EMBL/GenBank/DDBJ databases">
        <title>Development of genomic resources for the powdery mildew, Erysiphe pulchra.</title>
        <authorList>
            <person name="Wadl P.A."/>
            <person name="Mack B.M."/>
            <person name="Moore G."/>
            <person name="Beltz S.B."/>
        </authorList>
    </citation>
    <scope>NUCLEOTIDE SEQUENCE [LARGE SCALE GENOMIC DNA]</scope>
    <source>
        <strain evidence="3">Cflorida</strain>
    </source>
</reference>
<proteinExistence type="predicted"/>
<feature type="compositionally biased region" description="Polar residues" evidence="1">
    <location>
        <begin position="496"/>
        <end position="509"/>
    </location>
</feature>
<evidence type="ECO:0000259" key="2">
    <source>
        <dbReference type="PROSITE" id="PS50812"/>
    </source>
</evidence>
<feature type="compositionally biased region" description="Low complexity" evidence="1">
    <location>
        <begin position="99"/>
        <end position="113"/>
    </location>
</feature>
<organism evidence="3 4">
    <name type="scientific">Erysiphe pulchra</name>
    <dbReference type="NCBI Taxonomy" id="225359"/>
    <lineage>
        <taxon>Eukaryota</taxon>
        <taxon>Fungi</taxon>
        <taxon>Dikarya</taxon>
        <taxon>Ascomycota</taxon>
        <taxon>Pezizomycotina</taxon>
        <taxon>Leotiomycetes</taxon>
        <taxon>Erysiphales</taxon>
        <taxon>Erysiphaceae</taxon>
        <taxon>Erysiphe</taxon>
    </lineage>
</organism>
<dbReference type="SMART" id="SM00293">
    <property type="entry name" value="PWWP"/>
    <property type="match status" value="1"/>
</dbReference>
<feature type="region of interest" description="Disordered" evidence="1">
    <location>
        <begin position="1"/>
        <end position="139"/>
    </location>
</feature>
<feature type="compositionally biased region" description="Basic and acidic residues" evidence="1">
    <location>
        <begin position="273"/>
        <end position="299"/>
    </location>
</feature>
<feature type="compositionally biased region" description="Basic and acidic residues" evidence="1">
    <location>
        <begin position="24"/>
        <end position="36"/>
    </location>
</feature>
<feature type="region of interest" description="Disordered" evidence="1">
    <location>
        <begin position="351"/>
        <end position="372"/>
    </location>
</feature>
<protein>
    <recommendedName>
        <fullName evidence="2">PWWP domain-containing protein</fullName>
    </recommendedName>
</protein>
<feature type="region of interest" description="Disordered" evidence="1">
    <location>
        <begin position="273"/>
        <end position="338"/>
    </location>
</feature>
<dbReference type="SUPFAM" id="SSF63748">
    <property type="entry name" value="Tudor/PWWP/MBT"/>
    <property type="match status" value="1"/>
</dbReference>
<feature type="domain" description="PWWP" evidence="2">
    <location>
        <begin position="147"/>
        <end position="220"/>
    </location>
</feature>
<feature type="compositionally biased region" description="Basic residues" evidence="1">
    <location>
        <begin position="127"/>
        <end position="139"/>
    </location>
</feature>
<feature type="region of interest" description="Disordered" evidence="1">
    <location>
        <begin position="496"/>
        <end position="540"/>
    </location>
</feature>
<dbReference type="InterPro" id="IPR000313">
    <property type="entry name" value="PWWP_dom"/>
</dbReference>
<evidence type="ECO:0000313" key="4">
    <source>
        <dbReference type="Proteomes" id="UP000237438"/>
    </source>
</evidence>
<dbReference type="Proteomes" id="UP000237438">
    <property type="component" value="Unassembled WGS sequence"/>
</dbReference>
<accession>A0A2S4PS53</accession>
<feature type="compositionally biased region" description="Basic and acidic residues" evidence="1">
    <location>
        <begin position="359"/>
        <end position="372"/>
    </location>
</feature>
<dbReference type="Pfam" id="PF00855">
    <property type="entry name" value="PWWP"/>
    <property type="match status" value="1"/>
</dbReference>
<sequence length="559" mass="62863">MSEEKEMPSDESSATKLPASNSKDSLEDEARQKKLDNVTLKSDLILHVARLAPDEAVESDSQNEPQDSENDKHLSSFPEDSQKESSINTLDQDLSVLKASPKSTPNNASSANKSKARRKSSGVPEHRTKKINKKASKAKMTHIDAKPGDYFYVRLKGYPLWPAIVCDEEMLPKSLLKSRPVTAARADGSYREDFMDGAPKAKDRSFPVMYLYTNEFGWIPNYDLLEIDFDEIKNVTGSMRKDLALARQLAAERHDLDYFKEILNSFMEATENERLENERAEEEKKAEKSPKATVSKDEDSIMLDINTKTDSEDQDSNYLAVSVKRPAEEPLEGPPKKRTTIKLTTTKAKPEIIAPKNSKASDPKKTKSEKSEKVARVKKIKVSLAPSTAPAEPELTIEEKRLKREKEILFLRHKLQKGLLAKDQEVKIEDMKLMSEFIEKLEAYNDLEATVIRQTKINKVLKAILKIPKIPLENEYKFKSRSQNLLDQWNKLQTVDSGNPAVSHTNGTTPEVKVNSGEGDALKRKPKEMAADKDTDISANETIQAVDDAIDSVSDKSKK</sequence>
<comment type="caution">
    <text evidence="3">The sequence shown here is derived from an EMBL/GenBank/DDBJ whole genome shotgun (WGS) entry which is preliminary data.</text>
</comment>
<feature type="compositionally biased region" description="Polar residues" evidence="1">
    <location>
        <begin position="10"/>
        <end position="23"/>
    </location>
</feature>
<dbReference type="EMBL" id="PEDP01000826">
    <property type="protein sequence ID" value="POS84875.1"/>
    <property type="molecule type" value="Genomic_DNA"/>
</dbReference>
<feature type="non-terminal residue" evidence="3">
    <location>
        <position position="559"/>
    </location>
</feature>
<evidence type="ECO:0000256" key="1">
    <source>
        <dbReference type="SAM" id="MobiDB-lite"/>
    </source>
</evidence>